<evidence type="ECO:0000259" key="2">
    <source>
        <dbReference type="Pfam" id="PF25815"/>
    </source>
</evidence>
<protein>
    <recommendedName>
        <fullName evidence="2">CTHRC1 C-terminal domain-containing protein</fullName>
    </recommendedName>
</protein>
<dbReference type="FunCoup" id="A0A7M7MZ12">
    <property type="interactions" value="378"/>
</dbReference>
<reference evidence="3" key="2">
    <citation type="submission" date="2021-01" db="UniProtKB">
        <authorList>
            <consortium name="EnsemblMetazoa"/>
        </authorList>
    </citation>
    <scope>IDENTIFICATION</scope>
</reference>
<dbReference type="OrthoDB" id="5985978at2759"/>
<feature type="signal peptide" evidence="1">
    <location>
        <begin position="1"/>
        <end position="23"/>
    </location>
</feature>
<dbReference type="OMA" id="PCQGAER"/>
<sequence length="198" mass="21455">MALTGRMLIALSLVSLLLLLSMAEVNAWGASCSAGKPGPPGPPGPTGPSGSPGDGELLEYNNWKQCAWYSANGNDYDTIYTCTFTKRVSDSALWVYYGGNIRLYGCSGCCKRWYFTFNDNECSPTPIDGVVYQANTNNMNLHRHRSISGYCHTIGAGSINVKFMVGDCSGYGNYDACTGWNSASRIIIKEVPKSSYGY</sequence>
<dbReference type="Proteomes" id="UP000007110">
    <property type="component" value="Unassembled WGS sequence"/>
</dbReference>
<evidence type="ECO:0000256" key="1">
    <source>
        <dbReference type="SAM" id="SignalP"/>
    </source>
</evidence>
<dbReference type="GeneID" id="586840"/>
<name>A0A7M7MZ12_STRPU</name>
<reference evidence="4" key="1">
    <citation type="submission" date="2015-02" db="EMBL/GenBank/DDBJ databases">
        <title>Genome sequencing for Strongylocentrotus purpuratus.</title>
        <authorList>
            <person name="Murali S."/>
            <person name="Liu Y."/>
            <person name="Vee V."/>
            <person name="English A."/>
            <person name="Wang M."/>
            <person name="Skinner E."/>
            <person name="Han Y."/>
            <person name="Muzny D.M."/>
            <person name="Worley K.C."/>
            <person name="Gibbs R.A."/>
        </authorList>
    </citation>
    <scope>NUCLEOTIDE SEQUENCE</scope>
</reference>
<proteinExistence type="predicted"/>
<evidence type="ECO:0000313" key="4">
    <source>
        <dbReference type="Proteomes" id="UP000007110"/>
    </source>
</evidence>
<dbReference type="Gene3D" id="1.20.5.320">
    <property type="entry name" value="6-Phosphogluconate Dehydrogenase, domain 3"/>
    <property type="match status" value="1"/>
</dbReference>
<dbReference type="AlphaFoldDB" id="A0A7M7MZ12"/>
<keyword evidence="4" id="KW-1185">Reference proteome</keyword>
<feature type="domain" description="CTHRC1 C-terminal" evidence="2">
    <location>
        <begin position="61"/>
        <end position="188"/>
    </location>
</feature>
<feature type="chain" id="PRO_5029556568" description="CTHRC1 C-terminal domain-containing protein" evidence="1">
    <location>
        <begin position="24"/>
        <end position="198"/>
    </location>
</feature>
<dbReference type="InterPro" id="IPR057873">
    <property type="entry name" value="CTHRC1_C"/>
</dbReference>
<evidence type="ECO:0000313" key="3">
    <source>
        <dbReference type="EnsemblMetazoa" id="XP_030828813"/>
    </source>
</evidence>
<organism evidence="3 4">
    <name type="scientific">Strongylocentrotus purpuratus</name>
    <name type="common">Purple sea urchin</name>
    <dbReference type="NCBI Taxonomy" id="7668"/>
    <lineage>
        <taxon>Eukaryota</taxon>
        <taxon>Metazoa</taxon>
        <taxon>Echinodermata</taxon>
        <taxon>Eleutherozoa</taxon>
        <taxon>Echinozoa</taxon>
        <taxon>Echinoidea</taxon>
        <taxon>Euechinoidea</taxon>
        <taxon>Echinacea</taxon>
        <taxon>Camarodonta</taxon>
        <taxon>Echinidea</taxon>
        <taxon>Strongylocentrotidae</taxon>
        <taxon>Strongylocentrotus</taxon>
    </lineage>
</organism>
<dbReference type="RefSeq" id="XP_030828813.1">
    <property type="nucleotide sequence ID" value="XM_030972953.1"/>
</dbReference>
<dbReference type="InParanoid" id="A0A7M7MZ12"/>
<dbReference type="EnsemblMetazoa" id="XM_030972953">
    <property type="protein sequence ID" value="XP_030828813"/>
    <property type="gene ID" value="LOC586840"/>
</dbReference>
<accession>A0A7M7MZ12</accession>
<dbReference type="Pfam" id="PF25815">
    <property type="entry name" value="CTHRC1_C"/>
    <property type="match status" value="1"/>
</dbReference>
<keyword evidence="1" id="KW-0732">Signal</keyword>